<dbReference type="PANTHER" id="PTHR34472">
    <property type="entry name" value="SULFUR CARRIER PROTEIN THIS"/>
    <property type="match status" value="1"/>
</dbReference>
<dbReference type="NCBIfam" id="TIGR01683">
    <property type="entry name" value="thiS"/>
    <property type="match status" value="1"/>
</dbReference>
<dbReference type="RefSeq" id="WP_107665175.1">
    <property type="nucleotide sequence ID" value="NZ_PZKG01000108.1"/>
</dbReference>
<evidence type="ECO:0000313" key="2">
    <source>
        <dbReference type="Proteomes" id="UP000241010"/>
    </source>
</evidence>
<evidence type="ECO:0000313" key="1">
    <source>
        <dbReference type="EMBL" id="PTE20403.1"/>
    </source>
</evidence>
<dbReference type="Pfam" id="PF02597">
    <property type="entry name" value="ThiS"/>
    <property type="match status" value="1"/>
</dbReference>
<dbReference type="Proteomes" id="UP000241010">
    <property type="component" value="Unassembled WGS sequence"/>
</dbReference>
<dbReference type="Gene3D" id="3.10.20.30">
    <property type="match status" value="1"/>
</dbReference>
<proteinExistence type="predicted"/>
<dbReference type="AlphaFoldDB" id="A0A2T4JRL1"/>
<reference evidence="1 2" key="1">
    <citation type="submission" date="2018-03" db="EMBL/GenBank/DDBJ databases">
        <title>Cereibacter changlensis.</title>
        <authorList>
            <person name="Meyer T.E."/>
            <person name="Miller S."/>
            <person name="Lodha T."/>
            <person name="Gandham S."/>
            <person name="Chintalapati S."/>
            <person name="Chintalapati V.R."/>
        </authorList>
    </citation>
    <scope>NUCLEOTIDE SEQUENCE [LARGE SCALE GENOMIC DNA]</scope>
    <source>
        <strain evidence="1 2">JA139</strain>
    </source>
</reference>
<dbReference type="PANTHER" id="PTHR34472:SF1">
    <property type="entry name" value="SULFUR CARRIER PROTEIN THIS"/>
    <property type="match status" value="1"/>
</dbReference>
<accession>A0A2T4JRL1</accession>
<sequence>MTRLTLNGDSIESAAATLAALLDERGLATTKCATAVNEAFVPAAARASHPLHPGDRVEIVIPTQGG</sequence>
<protein>
    <submittedName>
        <fullName evidence="1">Thiamine biosynthesis protein ThiS</fullName>
    </submittedName>
</protein>
<dbReference type="EMBL" id="PZKG01000108">
    <property type="protein sequence ID" value="PTE20403.1"/>
    <property type="molecule type" value="Genomic_DNA"/>
</dbReference>
<gene>
    <name evidence="1" type="primary">thiS</name>
    <name evidence="1" type="ORF">C5F48_17635</name>
</gene>
<organism evidence="1 2">
    <name type="scientific">Cereibacter changlensis JA139</name>
    <dbReference type="NCBI Taxonomy" id="1188249"/>
    <lineage>
        <taxon>Bacteria</taxon>
        <taxon>Pseudomonadati</taxon>
        <taxon>Pseudomonadota</taxon>
        <taxon>Alphaproteobacteria</taxon>
        <taxon>Rhodobacterales</taxon>
        <taxon>Paracoccaceae</taxon>
        <taxon>Cereibacter</taxon>
    </lineage>
</organism>
<dbReference type="InterPro" id="IPR012675">
    <property type="entry name" value="Beta-grasp_dom_sf"/>
</dbReference>
<dbReference type="SUPFAM" id="SSF54285">
    <property type="entry name" value="MoaD/ThiS"/>
    <property type="match status" value="1"/>
</dbReference>
<dbReference type="InterPro" id="IPR010035">
    <property type="entry name" value="Thi_S"/>
</dbReference>
<name>A0A2T4JRL1_9RHOB</name>
<dbReference type="OrthoDB" id="197113at2"/>
<dbReference type="InterPro" id="IPR016155">
    <property type="entry name" value="Mopterin_synth/thiamin_S_b"/>
</dbReference>
<keyword evidence="2" id="KW-1185">Reference proteome</keyword>
<comment type="caution">
    <text evidence="1">The sequence shown here is derived from an EMBL/GenBank/DDBJ whole genome shotgun (WGS) entry which is preliminary data.</text>
</comment>
<dbReference type="CDD" id="cd00565">
    <property type="entry name" value="Ubl_ThiS"/>
    <property type="match status" value="1"/>
</dbReference>
<dbReference type="InterPro" id="IPR003749">
    <property type="entry name" value="ThiS/MoaD-like"/>
</dbReference>